<accession>A0A4R0K3Y4</accession>
<evidence type="ECO:0000313" key="1">
    <source>
        <dbReference type="EMBL" id="TCC53454.1"/>
    </source>
</evidence>
<reference evidence="1 2" key="1">
    <citation type="submission" date="2019-02" db="EMBL/GenBank/DDBJ databases">
        <title>Kribbella capetownensis sp. nov. and Kribbella speibonae sp. nov., isolated from soil.</title>
        <authorList>
            <person name="Curtis S.M."/>
            <person name="Norton I."/>
            <person name="Everest G.J."/>
            <person name="Meyers P.R."/>
        </authorList>
    </citation>
    <scope>NUCLEOTIDE SEQUENCE [LARGE SCALE GENOMIC DNA]</scope>
    <source>
        <strain evidence="1 2">YM53</strain>
    </source>
</reference>
<name>A0A4R0K3Y4_9ACTN</name>
<evidence type="ECO:0000313" key="2">
    <source>
        <dbReference type="Proteomes" id="UP000293342"/>
    </source>
</evidence>
<dbReference type="Proteomes" id="UP000293342">
    <property type="component" value="Unassembled WGS sequence"/>
</dbReference>
<gene>
    <name evidence="1" type="ORF">E0H75_07120</name>
</gene>
<comment type="caution">
    <text evidence="1">The sequence shown here is derived from an EMBL/GenBank/DDBJ whole genome shotgun (WGS) entry which is preliminary data.</text>
</comment>
<sequence length="124" mass="13829">MACAGAIALSAAPAQATSYGREIGPNSTIDYGRELGENLSTNCGVTLTYNSYTKWAYAEVIRFRPGWTCKGFVKNSHGSQSWTRLTSDSAWSGGVWRAKGYKAQACVYVYYKNRYKTWACTKWH</sequence>
<dbReference type="RefSeq" id="WP_131512370.1">
    <property type="nucleotide sequence ID" value="NZ_SJKD01000001.1"/>
</dbReference>
<keyword evidence="2" id="KW-1185">Reference proteome</keyword>
<proteinExistence type="predicted"/>
<dbReference type="EMBL" id="SJKD01000001">
    <property type="protein sequence ID" value="TCC53454.1"/>
    <property type="molecule type" value="Genomic_DNA"/>
</dbReference>
<organism evidence="1 2">
    <name type="scientific">Kribbella capetownensis</name>
    <dbReference type="NCBI Taxonomy" id="1572659"/>
    <lineage>
        <taxon>Bacteria</taxon>
        <taxon>Bacillati</taxon>
        <taxon>Actinomycetota</taxon>
        <taxon>Actinomycetes</taxon>
        <taxon>Propionibacteriales</taxon>
        <taxon>Kribbellaceae</taxon>
        <taxon>Kribbella</taxon>
    </lineage>
</organism>
<dbReference type="AlphaFoldDB" id="A0A4R0K3Y4"/>
<protein>
    <submittedName>
        <fullName evidence="1">Uncharacterized protein</fullName>
    </submittedName>
</protein>